<name>A0A843U4N1_COLES</name>
<dbReference type="AlphaFoldDB" id="A0A843U4N1"/>
<gene>
    <name evidence="1" type="ORF">Taro_012694</name>
</gene>
<dbReference type="EMBL" id="NMUH01000497">
    <property type="protein sequence ID" value="MQL80252.1"/>
    <property type="molecule type" value="Genomic_DNA"/>
</dbReference>
<evidence type="ECO:0000313" key="2">
    <source>
        <dbReference type="Proteomes" id="UP000652761"/>
    </source>
</evidence>
<reference evidence="1" key="1">
    <citation type="submission" date="2017-07" db="EMBL/GenBank/DDBJ databases">
        <title>Taro Niue Genome Assembly and Annotation.</title>
        <authorList>
            <person name="Atibalentja N."/>
            <person name="Keating K."/>
            <person name="Fields C.J."/>
        </authorList>
    </citation>
    <scope>NUCLEOTIDE SEQUENCE</scope>
    <source>
        <strain evidence="1">Niue_2</strain>
        <tissue evidence="1">Leaf</tissue>
    </source>
</reference>
<protein>
    <submittedName>
        <fullName evidence="1">Uncharacterized protein</fullName>
    </submittedName>
</protein>
<organism evidence="1 2">
    <name type="scientific">Colocasia esculenta</name>
    <name type="common">Wild taro</name>
    <name type="synonym">Arum esculentum</name>
    <dbReference type="NCBI Taxonomy" id="4460"/>
    <lineage>
        <taxon>Eukaryota</taxon>
        <taxon>Viridiplantae</taxon>
        <taxon>Streptophyta</taxon>
        <taxon>Embryophyta</taxon>
        <taxon>Tracheophyta</taxon>
        <taxon>Spermatophyta</taxon>
        <taxon>Magnoliopsida</taxon>
        <taxon>Liliopsida</taxon>
        <taxon>Araceae</taxon>
        <taxon>Aroideae</taxon>
        <taxon>Colocasieae</taxon>
        <taxon>Colocasia</taxon>
    </lineage>
</organism>
<evidence type="ECO:0000313" key="1">
    <source>
        <dbReference type="EMBL" id="MQL80252.1"/>
    </source>
</evidence>
<dbReference type="Proteomes" id="UP000652761">
    <property type="component" value="Unassembled WGS sequence"/>
</dbReference>
<keyword evidence="2" id="KW-1185">Reference proteome</keyword>
<proteinExistence type="predicted"/>
<comment type="caution">
    <text evidence="1">The sequence shown here is derived from an EMBL/GenBank/DDBJ whole genome shotgun (WGS) entry which is preliminary data.</text>
</comment>
<sequence length="253" mass="27088">MNASTLLDAIPGTASMTRGTGFRLASDRGAEEALSGTGEELMWLLWRISGGFDIVKARAVREPREDDARSVGVLSARRFWCASASSAGWLEGHKVTDDKPFLTLVYRELVSSVGRLCQPICTAGSLSGIAEEEGDTIMNASALLDAIPGTASVTRGTGFRLASDRGDTFKGFKCSVCPGCDFDQSVKSFVSARQSRGGSVRCRGGATVASPMDFWRFRHREGSCGMGTTRGRCSKRGRAVGEEILVCFGVFCR</sequence>
<accession>A0A843U4N1</accession>